<dbReference type="GO" id="GO:0016020">
    <property type="term" value="C:membrane"/>
    <property type="evidence" value="ECO:0007669"/>
    <property type="project" value="UniProtKB-SubCell"/>
</dbReference>
<feature type="transmembrane region" description="Helical" evidence="8">
    <location>
        <begin position="280"/>
        <end position="297"/>
    </location>
</feature>
<evidence type="ECO:0000256" key="3">
    <source>
        <dbReference type="ARBA" id="ARBA00022679"/>
    </source>
</evidence>
<organism evidence="10 11">
    <name type="scientific">Coptis chinensis</name>
    <dbReference type="NCBI Taxonomy" id="261450"/>
    <lineage>
        <taxon>Eukaryota</taxon>
        <taxon>Viridiplantae</taxon>
        <taxon>Streptophyta</taxon>
        <taxon>Embryophyta</taxon>
        <taxon>Tracheophyta</taxon>
        <taxon>Spermatophyta</taxon>
        <taxon>Magnoliopsida</taxon>
        <taxon>Ranunculales</taxon>
        <taxon>Ranunculaceae</taxon>
        <taxon>Coptidoideae</taxon>
        <taxon>Coptis</taxon>
    </lineage>
</organism>
<feature type="domain" description="Wax synthase" evidence="9">
    <location>
        <begin position="199"/>
        <end position="285"/>
    </location>
</feature>
<sequence length="368" mass="42401">MEGEIRSFIKAWAIVSASLTYCYFISSRIPKGKFRLLSILPIISIFTFLPLCLSSFFLQFYFGPNIGWLANFKLILFAFGKDDTLSINPSTSLLHFIVAVAFPVRIKPNSSQRIQNKETPSTASTKQDSKLNIIFVINVLIWAVMVQAYANNIVFKQETLFMKPIVAQFLYSARMLFGTQVMFVLQAALAEPLIRQETEPQFNEPYLSTSLQDFWGKRWNRTVNSLLKYTIFQPTKSLLTPIFGKRWTIHLAILATFVVSGLMHELMHFYVGRQWPTWEVMWFFVIHGVCLAIELEVKKKALKHGWRLHWMISLPLTVGFVVVTGIWLCYTELINFGADIREVEEYVAFINYVKNTLHDLGAFTKTTS</sequence>
<protein>
    <recommendedName>
        <fullName evidence="9">Wax synthase domain-containing protein</fullName>
    </recommendedName>
</protein>
<evidence type="ECO:0000313" key="11">
    <source>
        <dbReference type="Proteomes" id="UP000631114"/>
    </source>
</evidence>
<accession>A0A835M1Y5</accession>
<dbReference type="AlphaFoldDB" id="A0A835M1Y5"/>
<keyword evidence="11" id="KW-1185">Reference proteome</keyword>
<gene>
    <name evidence="10" type="ORF">IFM89_000083</name>
</gene>
<dbReference type="PANTHER" id="PTHR31595:SF72">
    <property type="entry name" value="ACYL-COA--STEROL O-ACYLTRANSFERASE 1-LIKE"/>
    <property type="match status" value="1"/>
</dbReference>
<dbReference type="GO" id="GO:0006629">
    <property type="term" value="P:lipid metabolic process"/>
    <property type="evidence" value="ECO:0007669"/>
    <property type="project" value="InterPro"/>
</dbReference>
<keyword evidence="4 8" id="KW-0812">Transmembrane</keyword>
<keyword evidence="6 8" id="KW-0472">Membrane</keyword>
<evidence type="ECO:0000313" key="10">
    <source>
        <dbReference type="EMBL" id="KAF9607736.1"/>
    </source>
</evidence>
<dbReference type="GO" id="GO:0008374">
    <property type="term" value="F:O-acyltransferase activity"/>
    <property type="evidence" value="ECO:0007669"/>
    <property type="project" value="InterPro"/>
</dbReference>
<dbReference type="Pfam" id="PF13813">
    <property type="entry name" value="MBOAT_2"/>
    <property type="match status" value="1"/>
</dbReference>
<evidence type="ECO:0000256" key="2">
    <source>
        <dbReference type="ARBA" id="ARBA00007282"/>
    </source>
</evidence>
<comment type="caution">
    <text evidence="10">The sequence shown here is derived from an EMBL/GenBank/DDBJ whole genome shotgun (WGS) entry which is preliminary data.</text>
</comment>
<evidence type="ECO:0000256" key="4">
    <source>
        <dbReference type="ARBA" id="ARBA00022692"/>
    </source>
</evidence>
<keyword evidence="3" id="KW-0808">Transferase</keyword>
<evidence type="ECO:0000256" key="7">
    <source>
        <dbReference type="ARBA" id="ARBA00023315"/>
    </source>
</evidence>
<dbReference type="EMBL" id="JADFTS010000004">
    <property type="protein sequence ID" value="KAF9607736.1"/>
    <property type="molecule type" value="Genomic_DNA"/>
</dbReference>
<proteinExistence type="inferred from homology"/>
<dbReference type="Proteomes" id="UP000631114">
    <property type="component" value="Unassembled WGS sequence"/>
</dbReference>
<evidence type="ECO:0000259" key="9">
    <source>
        <dbReference type="Pfam" id="PF13813"/>
    </source>
</evidence>
<evidence type="ECO:0000256" key="1">
    <source>
        <dbReference type="ARBA" id="ARBA00004141"/>
    </source>
</evidence>
<keyword evidence="5 8" id="KW-1133">Transmembrane helix</keyword>
<evidence type="ECO:0000256" key="5">
    <source>
        <dbReference type="ARBA" id="ARBA00022989"/>
    </source>
</evidence>
<reference evidence="10 11" key="1">
    <citation type="submission" date="2020-10" db="EMBL/GenBank/DDBJ databases">
        <title>The Coptis chinensis genome and diversification of protoberbering-type alkaloids.</title>
        <authorList>
            <person name="Wang B."/>
            <person name="Shu S."/>
            <person name="Song C."/>
            <person name="Liu Y."/>
        </authorList>
    </citation>
    <scope>NUCLEOTIDE SEQUENCE [LARGE SCALE GENOMIC DNA]</scope>
    <source>
        <strain evidence="10">HL-2020</strain>
        <tissue evidence="10">Leaf</tissue>
    </source>
</reference>
<dbReference type="PANTHER" id="PTHR31595">
    <property type="entry name" value="LONG-CHAIN-ALCOHOL O-FATTY-ACYLTRANSFERASE 3-RELATED"/>
    <property type="match status" value="1"/>
</dbReference>
<dbReference type="OrthoDB" id="1077582at2759"/>
<name>A0A835M1Y5_9MAGN</name>
<feature type="transmembrane region" description="Helical" evidence="8">
    <location>
        <begin position="247"/>
        <end position="268"/>
    </location>
</feature>
<feature type="transmembrane region" description="Helical" evidence="8">
    <location>
        <begin position="309"/>
        <end position="328"/>
    </location>
</feature>
<evidence type="ECO:0000256" key="8">
    <source>
        <dbReference type="SAM" id="Phobius"/>
    </source>
</evidence>
<comment type="subcellular location">
    <subcellularLocation>
        <location evidence="1">Membrane</location>
        <topology evidence="1">Multi-pass membrane protein</topology>
    </subcellularLocation>
</comment>
<dbReference type="InterPro" id="IPR032805">
    <property type="entry name" value="Wax_synthase_dom"/>
</dbReference>
<dbReference type="InterPro" id="IPR044851">
    <property type="entry name" value="Wax_synthase"/>
</dbReference>
<feature type="transmembrane region" description="Helical" evidence="8">
    <location>
        <begin position="36"/>
        <end position="62"/>
    </location>
</feature>
<keyword evidence="7" id="KW-0012">Acyltransferase</keyword>
<comment type="similarity">
    <text evidence="2">Belongs to the wax synthase family.</text>
</comment>
<feature type="transmembrane region" description="Helical" evidence="8">
    <location>
        <begin position="131"/>
        <end position="149"/>
    </location>
</feature>
<evidence type="ECO:0000256" key="6">
    <source>
        <dbReference type="ARBA" id="ARBA00023136"/>
    </source>
</evidence>